<dbReference type="RefSeq" id="WP_189774433.1">
    <property type="nucleotide sequence ID" value="NZ_BNCK01000013.1"/>
</dbReference>
<dbReference type="AlphaFoldDB" id="A0A919EPI6"/>
<reference evidence="2" key="1">
    <citation type="journal article" date="2014" name="Int. J. Syst. Evol. Microbiol.">
        <title>Complete genome sequence of Corynebacterium casei LMG S-19264T (=DSM 44701T), isolated from a smear-ripened cheese.</title>
        <authorList>
            <consortium name="US DOE Joint Genome Institute (JGI-PGF)"/>
            <person name="Walter F."/>
            <person name="Albersmeier A."/>
            <person name="Kalinowski J."/>
            <person name="Ruckert C."/>
        </authorList>
    </citation>
    <scope>NUCLEOTIDE SEQUENCE</scope>
    <source>
        <strain evidence="2">KCTC 42731</strain>
    </source>
</reference>
<accession>A0A919EPI6</accession>
<keyword evidence="1" id="KW-0812">Transmembrane</keyword>
<organism evidence="2 3">
    <name type="scientific">Thalassotalea marina</name>
    <dbReference type="NCBI Taxonomy" id="1673741"/>
    <lineage>
        <taxon>Bacteria</taxon>
        <taxon>Pseudomonadati</taxon>
        <taxon>Pseudomonadota</taxon>
        <taxon>Gammaproteobacteria</taxon>
        <taxon>Alteromonadales</taxon>
        <taxon>Colwelliaceae</taxon>
        <taxon>Thalassotalea</taxon>
    </lineage>
</organism>
<dbReference type="Proteomes" id="UP000623842">
    <property type="component" value="Unassembled WGS sequence"/>
</dbReference>
<keyword evidence="3" id="KW-1185">Reference proteome</keyword>
<name>A0A919EPI6_9GAMM</name>
<comment type="caution">
    <text evidence="2">The sequence shown here is derived from an EMBL/GenBank/DDBJ whole genome shotgun (WGS) entry which is preliminary data.</text>
</comment>
<evidence type="ECO:0000313" key="2">
    <source>
        <dbReference type="EMBL" id="GHG06473.1"/>
    </source>
</evidence>
<dbReference type="EMBL" id="BNCK01000013">
    <property type="protein sequence ID" value="GHG06473.1"/>
    <property type="molecule type" value="Genomic_DNA"/>
</dbReference>
<sequence length="75" mass="8363">MLDRIFGTSLLMLALSIFLHLWAGTTANIVLLIVELVPYSEIDQYGVLSKLLSMSLVLILVPLGFTALRQQPEDF</sequence>
<evidence type="ECO:0000313" key="3">
    <source>
        <dbReference type="Proteomes" id="UP000623842"/>
    </source>
</evidence>
<evidence type="ECO:0000256" key="1">
    <source>
        <dbReference type="SAM" id="Phobius"/>
    </source>
</evidence>
<feature type="transmembrane region" description="Helical" evidence="1">
    <location>
        <begin position="51"/>
        <end position="68"/>
    </location>
</feature>
<protein>
    <submittedName>
        <fullName evidence="2">Uncharacterized protein</fullName>
    </submittedName>
</protein>
<reference evidence="2" key="2">
    <citation type="submission" date="2020-09" db="EMBL/GenBank/DDBJ databases">
        <authorList>
            <person name="Sun Q."/>
            <person name="Kim S."/>
        </authorList>
    </citation>
    <scope>NUCLEOTIDE SEQUENCE</scope>
    <source>
        <strain evidence="2">KCTC 42731</strain>
    </source>
</reference>
<keyword evidence="1" id="KW-1133">Transmembrane helix</keyword>
<keyword evidence="1" id="KW-0472">Membrane</keyword>
<gene>
    <name evidence="2" type="ORF">GCM10017161_40160</name>
</gene>
<proteinExistence type="predicted"/>